<keyword evidence="2" id="KW-1133">Transmembrane helix</keyword>
<comment type="caution">
    <text evidence="3">The sequence shown here is derived from an EMBL/GenBank/DDBJ whole genome shotgun (WGS) entry which is preliminary data.</text>
</comment>
<evidence type="ECO:0000313" key="4">
    <source>
        <dbReference type="Proteomes" id="UP000587527"/>
    </source>
</evidence>
<evidence type="ECO:0000256" key="2">
    <source>
        <dbReference type="SAM" id="Phobius"/>
    </source>
</evidence>
<keyword evidence="4" id="KW-1185">Reference proteome</keyword>
<dbReference type="Proteomes" id="UP000587527">
    <property type="component" value="Unassembled WGS sequence"/>
</dbReference>
<gene>
    <name evidence="3" type="ORF">F4553_001526</name>
</gene>
<feature type="region of interest" description="Disordered" evidence="1">
    <location>
        <begin position="1"/>
        <end position="22"/>
    </location>
</feature>
<accession>A0A841BGD4</accession>
<feature type="compositionally biased region" description="Low complexity" evidence="1">
    <location>
        <begin position="11"/>
        <end position="22"/>
    </location>
</feature>
<organism evidence="3 4">
    <name type="scientific">Allocatelliglobosispora scoriae</name>
    <dbReference type="NCBI Taxonomy" id="643052"/>
    <lineage>
        <taxon>Bacteria</taxon>
        <taxon>Bacillati</taxon>
        <taxon>Actinomycetota</taxon>
        <taxon>Actinomycetes</taxon>
        <taxon>Micromonosporales</taxon>
        <taxon>Micromonosporaceae</taxon>
        <taxon>Allocatelliglobosispora</taxon>
    </lineage>
</organism>
<protein>
    <submittedName>
        <fullName evidence="3">Uncharacterized protein</fullName>
    </submittedName>
</protein>
<name>A0A841BGD4_9ACTN</name>
<sequence length="250" mass="26250">MSDTHLRPSTDDTAATAAHPPTVGSRRRLWAVVGTLVLLLAAGGVAGALLSGAEADEVPAAAPATPSASPKVQSPSPKPAPEPPITVKLSLPAKFKETTGGTVIDFKRDSTAQSQTRVDDDFRAVVPPFAVTSKVTGAYTSPGYDFDVEIMAATGDNADYADFLLTMYQQFFQYPTRQIPSGAATGPLGGAAGCHVFTLHGKPSSVYLWSDRGSFGILAFRNLAGLHGSCGKYNDQVALMVRALVEKRIK</sequence>
<feature type="compositionally biased region" description="Basic and acidic residues" evidence="1">
    <location>
        <begin position="1"/>
        <end position="10"/>
    </location>
</feature>
<dbReference type="AlphaFoldDB" id="A0A841BGD4"/>
<dbReference type="RefSeq" id="WP_184833861.1">
    <property type="nucleotide sequence ID" value="NZ_JACHMN010000002.1"/>
</dbReference>
<proteinExistence type="predicted"/>
<feature type="compositionally biased region" description="Low complexity" evidence="1">
    <location>
        <begin position="61"/>
        <end position="70"/>
    </location>
</feature>
<keyword evidence="2" id="KW-0812">Transmembrane</keyword>
<evidence type="ECO:0000256" key="1">
    <source>
        <dbReference type="SAM" id="MobiDB-lite"/>
    </source>
</evidence>
<evidence type="ECO:0000313" key="3">
    <source>
        <dbReference type="EMBL" id="MBB5868147.1"/>
    </source>
</evidence>
<reference evidence="3 4" key="1">
    <citation type="submission" date="2020-08" db="EMBL/GenBank/DDBJ databases">
        <title>Sequencing the genomes of 1000 actinobacteria strains.</title>
        <authorList>
            <person name="Klenk H.-P."/>
        </authorList>
    </citation>
    <scope>NUCLEOTIDE SEQUENCE [LARGE SCALE GENOMIC DNA]</scope>
    <source>
        <strain evidence="3 4">DSM 45362</strain>
    </source>
</reference>
<feature type="transmembrane region" description="Helical" evidence="2">
    <location>
        <begin position="29"/>
        <end position="50"/>
    </location>
</feature>
<dbReference type="EMBL" id="JACHMN010000002">
    <property type="protein sequence ID" value="MBB5868147.1"/>
    <property type="molecule type" value="Genomic_DNA"/>
</dbReference>
<feature type="region of interest" description="Disordered" evidence="1">
    <location>
        <begin position="61"/>
        <end position="86"/>
    </location>
</feature>
<keyword evidence="2" id="KW-0472">Membrane</keyword>